<sequence length="96" mass="10499">MIARLDTIGRDLGHARGAMRDLADQQAALTQTLAERDAHWEQRLTERTAELEARLDVLVAEVGALTPEVRALRAAQAEGIAYLGRRLQDAEPPADA</sequence>
<dbReference type="EMBL" id="CP088295">
    <property type="protein sequence ID" value="UUY06239.1"/>
    <property type="molecule type" value="Genomic_DNA"/>
</dbReference>
<proteinExistence type="predicted"/>
<organism evidence="1 2">
    <name type="scientific">Svornostia abyssi</name>
    <dbReference type="NCBI Taxonomy" id="2898438"/>
    <lineage>
        <taxon>Bacteria</taxon>
        <taxon>Bacillati</taxon>
        <taxon>Actinomycetota</taxon>
        <taxon>Thermoleophilia</taxon>
        <taxon>Solirubrobacterales</taxon>
        <taxon>Baekduiaceae</taxon>
        <taxon>Svornostia</taxon>
    </lineage>
</organism>
<evidence type="ECO:0000313" key="1">
    <source>
        <dbReference type="EMBL" id="UUY06239.1"/>
    </source>
</evidence>
<dbReference type="Proteomes" id="UP001058860">
    <property type="component" value="Chromosome"/>
</dbReference>
<accession>A0ABY5PND9</accession>
<reference evidence="2" key="1">
    <citation type="submission" date="2021-11" db="EMBL/GenBank/DDBJ databases">
        <title>Cultivation dependent microbiological survey of springs from the worlds oldest radium mine currently devoted to the extraction of radon-saturated water.</title>
        <authorList>
            <person name="Kapinusova G."/>
            <person name="Smrhova T."/>
            <person name="Strejcek M."/>
            <person name="Suman J."/>
            <person name="Jani K."/>
            <person name="Pajer P."/>
            <person name="Uhlik O."/>
        </authorList>
    </citation>
    <scope>NUCLEOTIDE SEQUENCE [LARGE SCALE GENOMIC DNA]</scope>
    <source>
        <strain evidence="2">J379</strain>
    </source>
</reference>
<evidence type="ECO:0000313" key="2">
    <source>
        <dbReference type="Proteomes" id="UP001058860"/>
    </source>
</evidence>
<dbReference type="RefSeq" id="WP_353866664.1">
    <property type="nucleotide sequence ID" value="NZ_CP088295.1"/>
</dbReference>
<name>A0ABY5PND9_9ACTN</name>
<protein>
    <submittedName>
        <fullName evidence="1">Uncharacterized protein</fullName>
    </submittedName>
</protein>
<keyword evidence="2" id="KW-1185">Reference proteome</keyword>
<gene>
    <name evidence="1" type="ORF">LRS13_12245</name>
</gene>